<dbReference type="InterPro" id="IPR001611">
    <property type="entry name" value="Leu-rich_rpt"/>
</dbReference>
<dbReference type="InterPro" id="IPR032675">
    <property type="entry name" value="LRR_dom_sf"/>
</dbReference>
<keyword evidence="7" id="KW-0677">Repeat</keyword>
<evidence type="ECO:0000313" key="13">
    <source>
        <dbReference type="Proteomes" id="UP000694853"/>
    </source>
</evidence>
<keyword evidence="5" id="KW-0812">Transmembrane</keyword>
<evidence type="ECO:0000256" key="6">
    <source>
        <dbReference type="ARBA" id="ARBA00022729"/>
    </source>
</evidence>
<evidence type="ECO:0000256" key="3">
    <source>
        <dbReference type="ARBA" id="ARBA00022475"/>
    </source>
</evidence>
<evidence type="ECO:0000259" key="12">
    <source>
        <dbReference type="Pfam" id="PF23598"/>
    </source>
</evidence>
<evidence type="ECO:0000256" key="7">
    <source>
        <dbReference type="ARBA" id="ARBA00022737"/>
    </source>
</evidence>
<keyword evidence="3" id="KW-1003">Cell membrane</keyword>
<dbReference type="KEGG" id="aprc:113871777"/>
<comment type="similarity">
    <text evidence="2">Belongs to the RLP family.</text>
</comment>
<evidence type="ECO:0000256" key="11">
    <source>
        <dbReference type="ARBA" id="ARBA00023180"/>
    </source>
</evidence>
<evidence type="ECO:0000256" key="10">
    <source>
        <dbReference type="ARBA" id="ARBA00023170"/>
    </source>
</evidence>
<evidence type="ECO:0000256" key="8">
    <source>
        <dbReference type="ARBA" id="ARBA00022989"/>
    </source>
</evidence>
<evidence type="ECO:0000256" key="1">
    <source>
        <dbReference type="ARBA" id="ARBA00004251"/>
    </source>
</evidence>
<evidence type="ECO:0000256" key="5">
    <source>
        <dbReference type="ARBA" id="ARBA00022692"/>
    </source>
</evidence>
<evidence type="ECO:0000313" key="14">
    <source>
        <dbReference type="RefSeq" id="XP_027364683.1"/>
    </source>
</evidence>
<evidence type="ECO:0000256" key="4">
    <source>
        <dbReference type="ARBA" id="ARBA00022614"/>
    </source>
</evidence>
<dbReference type="FunFam" id="3.80.10.10:FF:000383">
    <property type="entry name" value="Leucine-rich repeat receptor protein kinase EMS1"/>
    <property type="match status" value="1"/>
</dbReference>
<comment type="subcellular location">
    <subcellularLocation>
        <location evidence="1">Cell membrane</location>
        <topology evidence="1">Single-pass type I membrane protein</topology>
    </subcellularLocation>
</comment>
<dbReference type="Proteomes" id="UP000694853">
    <property type="component" value="Unplaced"/>
</dbReference>
<feature type="domain" description="Disease resistance R13L4/SHOC-2-like LRR" evidence="12">
    <location>
        <begin position="122"/>
        <end position="318"/>
    </location>
</feature>
<dbReference type="GeneID" id="113871777"/>
<dbReference type="PANTHER" id="PTHR48063:SF52">
    <property type="entry name" value="LRR RECEPTOR-LIKE KINASE FAMILY PROTEIN"/>
    <property type="match status" value="1"/>
</dbReference>
<keyword evidence="10" id="KW-0675">Receptor</keyword>
<keyword evidence="4" id="KW-0433">Leucine-rich repeat</keyword>
<evidence type="ECO:0000256" key="9">
    <source>
        <dbReference type="ARBA" id="ARBA00023136"/>
    </source>
</evidence>
<dbReference type="InterPro" id="IPR046956">
    <property type="entry name" value="RLP23-like"/>
</dbReference>
<dbReference type="RefSeq" id="XP_027364683.1">
    <property type="nucleotide sequence ID" value="XM_027508882.1"/>
</dbReference>
<keyword evidence="8" id="KW-1133">Transmembrane helix</keyword>
<keyword evidence="9" id="KW-0472">Membrane</keyword>
<keyword evidence="11" id="KW-0325">Glycoprotein</keyword>
<organism evidence="13 14">
    <name type="scientific">Abrus precatorius</name>
    <name type="common">Indian licorice</name>
    <name type="synonym">Glycine abrus</name>
    <dbReference type="NCBI Taxonomy" id="3816"/>
    <lineage>
        <taxon>Eukaryota</taxon>
        <taxon>Viridiplantae</taxon>
        <taxon>Streptophyta</taxon>
        <taxon>Embryophyta</taxon>
        <taxon>Tracheophyta</taxon>
        <taxon>Spermatophyta</taxon>
        <taxon>Magnoliopsida</taxon>
        <taxon>eudicotyledons</taxon>
        <taxon>Gunneridae</taxon>
        <taxon>Pentapetalae</taxon>
        <taxon>rosids</taxon>
        <taxon>fabids</taxon>
        <taxon>Fabales</taxon>
        <taxon>Fabaceae</taxon>
        <taxon>Papilionoideae</taxon>
        <taxon>50 kb inversion clade</taxon>
        <taxon>NPAAA clade</taxon>
        <taxon>indigoferoid/millettioid clade</taxon>
        <taxon>Abreae</taxon>
        <taxon>Abrus</taxon>
    </lineage>
</organism>
<gene>
    <name evidence="14" type="primary">LOC113871777</name>
</gene>
<accession>A0A8B8M9L7</accession>
<proteinExistence type="inferred from homology"/>
<dbReference type="Pfam" id="PF23598">
    <property type="entry name" value="LRR_14"/>
    <property type="match status" value="1"/>
</dbReference>
<dbReference type="InterPro" id="IPR003591">
    <property type="entry name" value="Leu-rich_rpt_typical-subtyp"/>
</dbReference>
<sequence length="528" mass="59721">MERSELVDKSHCLPDSIHLSFVDFEFLNYLDLSNNDFLAIQFDYVNSQNGHNLSLATPPRQCLNSSVLCYLDLSLNENLAIDNLQWLSHFSSLEYLDLGGVDLHNETNWLQLVTMLPSLSQLHLSNCQLEDLSPSLQYANFTSLQVLHLSKNKFHSELPKWLFNLTCGISNIYLHDNILKGQLPKALLNLRHLESLNLVHNNFNGPIPDWLGQLEHQQHLLLSRNMFSGSIPENLGNLSSLIVLTVDENELRGVVSERNFAKLSKLKVLDIHLSPPLIFDFNPHWVPPFQLKEISLGFAAPKLPAWLDTQRSLVSLGYIPNWIAKSAKALQLRSNQFNGNIPPQICQMSSLIILDIGDNRISGHIPNCLNNIKSFVINSASSSKLTFYFNFGDAYYSFVEILELRGRIPEEIGNMKNMESLDFSTKRLMGDIPQGKIPSSTQLQGFGELSYAGNCDLCGPPLPKICLQDAKSKDTKPLDEEVDESELLSWPFLRDMTSLRTLTYEVEPPIQFSLKRLQIDFGCILNPN</sequence>
<protein>
    <submittedName>
        <fullName evidence="14">Receptor-like protein EIX2</fullName>
    </submittedName>
</protein>
<dbReference type="Pfam" id="PF00560">
    <property type="entry name" value="LRR_1"/>
    <property type="match status" value="1"/>
</dbReference>
<dbReference type="OrthoDB" id="1600340at2759"/>
<dbReference type="SUPFAM" id="SSF52058">
    <property type="entry name" value="L domain-like"/>
    <property type="match status" value="2"/>
</dbReference>
<dbReference type="PANTHER" id="PTHR48063">
    <property type="entry name" value="LRR RECEPTOR-LIKE KINASE"/>
    <property type="match status" value="1"/>
</dbReference>
<reference evidence="13" key="1">
    <citation type="journal article" date="2019" name="Toxins">
        <title>Detection of Abrin-Like and Prepropulchellin-Like Toxin Genes and Transcripts Using Whole Genome Sequencing and Full-Length Transcript Sequencing of Abrus precatorius.</title>
        <authorList>
            <person name="Hovde B.T."/>
            <person name="Daligault H.E."/>
            <person name="Hanschen E.R."/>
            <person name="Kunde Y.A."/>
            <person name="Johnson M.B."/>
            <person name="Starkenburg S.R."/>
            <person name="Johnson S.L."/>
        </authorList>
    </citation>
    <scope>NUCLEOTIDE SEQUENCE [LARGE SCALE GENOMIC DNA]</scope>
</reference>
<reference evidence="14" key="2">
    <citation type="submission" date="2025-08" db="UniProtKB">
        <authorList>
            <consortium name="RefSeq"/>
        </authorList>
    </citation>
    <scope>IDENTIFICATION</scope>
    <source>
        <tissue evidence="14">Young leaves</tissue>
    </source>
</reference>
<dbReference type="GO" id="GO:0005886">
    <property type="term" value="C:plasma membrane"/>
    <property type="evidence" value="ECO:0007669"/>
    <property type="project" value="UniProtKB-SubCell"/>
</dbReference>
<dbReference type="AlphaFoldDB" id="A0A8B8M9L7"/>
<name>A0A8B8M9L7_ABRPR</name>
<dbReference type="InterPro" id="IPR055414">
    <property type="entry name" value="LRR_R13L4/SHOC2-like"/>
</dbReference>
<evidence type="ECO:0000256" key="2">
    <source>
        <dbReference type="ARBA" id="ARBA00009592"/>
    </source>
</evidence>
<dbReference type="Gene3D" id="3.80.10.10">
    <property type="entry name" value="Ribonuclease Inhibitor"/>
    <property type="match status" value="1"/>
</dbReference>
<keyword evidence="13" id="KW-1185">Reference proteome</keyword>
<keyword evidence="6" id="KW-0732">Signal</keyword>
<dbReference type="SMART" id="SM00369">
    <property type="entry name" value="LRR_TYP"/>
    <property type="match status" value="3"/>
</dbReference>